<comment type="caution">
    <text evidence="2">The sequence shown here is derived from an EMBL/GenBank/DDBJ whole genome shotgun (WGS) entry which is preliminary data.</text>
</comment>
<evidence type="ECO:0008006" key="4">
    <source>
        <dbReference type="Google" id="ProtNLM"/>
    </source>
</evidence>
<evidence type="ECO:0000313" key="3">
    <source>
        <dbReference type="Proteomes" id="UP001567572"/>
    </source>
</evidence>
<evidence type="ECO:0000256" key="1">
    <source>
        <dbReference type="SAM" id="Coils"/>
    </source>
</evidence>
<dbReference type="EMBL" id="JBEDNY010000006">
    <property type="protein sequence ID" value="MEZ3165157.1"/>
    <property type="molecule type" value="Genomic_DNA"/>
</dbReference>
<organism evidence="2 3">
    <name type="scientific">Halorubrum miltondacostae</name>
    <dbReference type="NCBI Taxonomy" id="3076378"/>
    <lineage>
        <taxon>Archaea</taxon>
        <taxon>Methanobacteriati</taxon>
        <taxon>Methanobacteriota</taxon>
        <taxon>Stenosarchaea group</taxon>
        <taxon>Halobacteria</taxon>
        <taxon>Halobacteriales</taxon>
        <taxon>Haloferacaceae</taxon>
        <taxon>Halorubrum</taxon>
    </lineage>
</organism>
<dbReference type="RefSeq" id="WP_371163199.1">
    <property type="nucleotide sequence ID" value="NZ_JBEDNX010000003.1"/>
</dbReference>
<sequence>MDEVESSLREAGLKISVDEPTVEAAWEPNDASLSIIEPERESLVKFDDAPACLAWGSSPTNGPEQFEVVDVGTGESSEDFEAKDIEGNVVFVHGTQRRPGWWEAAGNALEAGARGIVTDYMLYQTPNVREPELVPEAAQLLRLRPAEKFADEDIWALSIPQESAAVLKESLADGAVTVEANVDVDVFDTTAPYLEATIPGTENPEETILFCGHASGIKPGANCAEGTGLVVELARTLNELADEYEFKRSVKFIIGVEGPVSEQYLERNPDAAEDVVTSLTYCSTGHKQSETESCLLLSSSPDSVPHFTNDYLAELADQSPKEADWIGKEGGQELPLLSLKQHYYTPWSDNGRFAQCDIPAPLFMSWPDRCFHSQLLTADVIDPAALRRSALISGVAALELATAGADEASSIARTVGGRSLQRLQRLGGRYSGDATPRARRHVDFIADRDIEALNSVLELSDSVSDTLDQLEEQIKRTAEQVKASLNVPADTDRSEVVDLVPVRTTDDLVSRWVGLEYDDLLSIADEFAESDEDAGWRSLRVVSDEAWNFVDGERTVGDIADAVSFEFGLTIEPESVYRILAGHEDGGNLRFE</sequence>
<dbReference type="Gene3D" id="3.50.30.30">
    <property type="match status" value="1"/>
</dbReference>
<feature type="coiled-coil region" evidence="1">
    <location>
        <begin position="453"/>
        <end position="487"/>
    </location>
</feature>
<dbReference type="AlphaFoldDB" id="A0ABD5M712"/>
<protein>
    <recommendedName>
        <fullName evidence="4">Peptidase M28 domain-containing protein</fullName>
    </recommendedName>
</protein>
<proteinExistence type="predicted"/>
<gene>
    <name evidence="2" type="ORF">ABNG04_15015</name>
</gene>
<evidence type="ECO:0000313" key="2">
    <source>
        <dbReference type="EMBL" id="MEZ3165157.1"/>
    </source>
</evidence>
<dbReference type="Gene3D" id="3.40.630.10">
    <property type="entry name" value="Zn peptidases"/>
    <property type="match status" value="1"/>
</dbReference>
<dbReference type="Proteomes" id="UP001567572">
    <property type="component" value="Unassembled WGS sequence"/>
</dbReference>
<accession>A0ABD5M712</accession>
<keyword evidence="1" id="KW-0175">Coiled coil</keyword>
<reference evidence="2 3" key="1">
    <citation type="submission" date="2024-06" db="EMBL/GenBank/DDBJ databases">
        <title>Halorubrum miltondacostae sp. nov., a potential PHA producer isolated from an inland solar saltern in Rio Maior, Portugal.</title>
        <authorList>
            <person name="Albuquerque L."/>
            <person name="Viver T."/>
            <person name="Barroso C."/>
            <person name="Claudino R."/>
            <person name="Galvan M."/>
            <person name="Simoes G."/>
            <person name="Lobo Da Cunha A."/>
            <person name="Egas C."/>
        </authorList>
    </citation>
    <scope>NUCLEOTIDE SEQUENCE [LARGE SCALE GENOMIC DNA]</scope>
    <source>
        <strain evidence="2 3">RMP-11</strain>
    </source>
</reference>
<keyword evidence="3" id="KW-1185">Reference proteome</keyword>
<dbReference type="SUPFAM" id="SSF53187">
    <property type="entry name" value="Zn-dependent exopeptidases"/>
    <property type="match status" value="1"/>
</dbReference>
<name>A0ABD5M712_9EURY</name>